<dbReference type="AlphaFoldDB" id="A0A2A5RQ12"/>
<accession>A0A2A5RQ12</accession>
<comment type="caution">
    <text evidence="2">The sequence shown here is derived from an EMBL/GenBank/DDBJ whole genome shotgun (WGS) entry which is preliminary data.</text>
</comment>
<sequence>MVKKLNLLLIASLVWMVAGFNVLKIGLDLYSKYLSPLNYLLSIVVFLIFWFMIFHKLTVKHTKRIREYEDDKQFFLKFFDVKSFIIMAVMMIGGILIRVLHLLPEQFIAFFYTGLGAALFLAGLLFGLNYFKEKKKVR</sequence>
<name>A0A2A5RQ12_9LACT</name>
<feature type="transmembrane region" description="Helical" evidence="1">
    <location>
        <begin position="7"/>
        <end position="27"/>
    </location>
</feature>
<keyword evidence="1" id="KW-1133">Transmembrane helix</keyword>
<dbReference type="RefSeq" id="WP_054638912.1">
    <property type="nucleotide sequence ID" value="NZ_BBAL01000001.1"/>
</dbReference>
<gene>
    <name evidence="2" type="ORF">RT41_GL000291</name>
</gene>
<reference evidence="2 3" key="1">
    <citation type="submission" date="2014-12" db="EMBL/GenBank/DDBJ databases">
        <title>Draft genome sequences of 10 type strains of Lactococcus.</title>
        <authorList>
            <person name="Sun Z."/>
            <person name="Zhong Z."/>
            <person name="Liu W."/>
            <person name="Zhang W."/>
            <person name="Zhang H."/>
        </authorList>
    </citation>
    <scope>NUCLEOTIDE SEQUENCE [LARGE SCALE GENOMIC DNA]</scope>
    <source>
        <strain evidence="2 3">JCM 16395</strain>
    </source>
</reference>
<feature type="transmembrane region" description="Helical" evidence="1">
    <location>
        <begin position="39"/>
        <end position="58"/>
    </location>
</feature>
<evidence type="ECO:0000256" key="1">
    <source>
        <dbReference type="SAM" id="Phobius"/>
    </source>
</evidence>
<dbReference type="Proteomes" id="UP000218181">
    <property type="component" value="Unassembled WGS sequence"/>
</dbReference>
<feature type="transmembrane region" description="Helical" evidence="1">
    <location>
        <begin position="79"/>
        <end position="101"/>
    </location>
</feature>
<dbReference type="STRING" id="1291764.GCA_001311235_00151"/>
<keyword evidence="3" id="KW-1185">Reference proteome</keyword>
<evidence type="ECO:0000313" key="2">
    <source>
        <dbReference type="EMBL" id="PCS01527.1"/>
    </source>
</evidence>
<keyword evidence="1" id="KW-0472">Membrane</keyword>
<protein>
    <submittedName>
        <fullName evidence="2">Uncharacterized protein</fullName>
    </submittedName>
</protein>
<keyword evidence="1" id="KW-0812">Transmembrane</keyword>
<organism evidence="2 3">
    <name type="scientific">Lactococcus fujiensis JCM 16395</name>
    <dbReference type="NCBI Taxonomy" id="1291764"/>
    <lineage>
        <taxon>Bacteria</taxon>
        <taxon>Bacillati</taxon>
        <taxon>Bacillota</taxon>
        <taxon>Bacilli</taxon>
        <taxon>Lactobacillales</taxon>
        <taxon>Streptococcaceae</taxon>
        <taxon>Lactococcus</taxon>
    </lineage>
</organism>
<dbReference type="EMBL" id="JXJU01000001">
    <property type="protein sequence ID" value="PCS01527.1"/>
    <property type="molecule type" value="Genomic_DNA"/>
</dbReference>
<feature type="transmembrane region" description="Helical" evidence="1">
    <location>
        <begin position="107"/>
        <end position="131"/>
    </location>
</feature>
<proteinExistence type="predicted"/>
<evidence type="ECO:0000313" key="3">
    <source>
        <dbReference type="Proteomes" id="UP000218181"/>
    </source>
</evidence>
<dbReference type="OrthoDB" id="1097929at2"/>